<evidence type="ECO:0000256" key="1">
    <source>
        <dbReference type="SAM" id="Coils"/>
    </source>
</evidence>
<proteinExistence type="predicted"/>
<protein>
    <recommendedName>
        <fullName evidence="5">Lipoprotein</fullName>
    </recommendedName>
</protein>
<keyword evidence="1" id="KW-0175">Coiled coil</keyword>
<feature type="chain" id="PRO_5037634061" description="Lipoprotein" evidence="2">
    <location>
        <begin position="21"/>
        <end position="201"/>
    </location>
</feature>
<feature type="signal peptide" evidence="2">
    <location>
        <begin position="1"/>
        <end position="20"/>
    </location>
</feature>
<evidence type="ECO:0000256" key="2">
    <source>
        <dbReference type="SAM" id="SignalP"/>
    </source>
</evidence>
<dbReference type="EMBL" id="BMHV01000005">
    <property type="protein sequence ID" value="GGF57918.1"/>
    <property type="molecule type" value="Genomic_DNA"/>
</dbReference>
<evidence type="ECO:0008006" key="5">
    <source>
        <dbReference type="Google" id="ProtNLM"/>
    </source>
</evidence>
<sequence length="201" mass="23558">MRRFLIASSFLLLLSGCLNSYPLGMSEEEWMRLNPDQQFQARRQQAEIDEQKRMEREARAEAERLRQTMEEQAYQDRIDYKYRHARYGDVIQCVLEKAVIDFKPGWRDGEPVGFTLVRGEGKLIDIHSSARDRKTASLWVGLDDNGMTLSLCRKEPTGYSRNNKSCTDIVATTHQYRRGLHYSFDHNDMRGNLYCTLSYTR</sequence>
<organism evidence="3 4">
    <name type="scientific">Terasakiella brassicae</name>
    <dbReference type="NCBI Taxonomy" id="1634917"/>
    <lineage>
        <taxon>Bacteria</taxon>
        <taxon>Pseudomonadati</taxon>
        <taxon>Pseudomonadota</taxon>
        <taxon>Alphaproteobacteria</taxon>
        <taxon>Rhodospirillales</taxon>
        <taxon>Terasakiellaceae</taxon>
        <taxon>Terasakiella</taxon>
    </lineage>
</organism>
<comment type="caution">
    <text evidence="3">The sequence shown here is derived from an EMBL/GenBank/DDBJ whole genome shotgun (WGS) entry which is preliminary data.</text>
</comment>
<reference evidence="3" key="1">
    <citation type="journal article" date="2014" name="Int. J. Syst. Evol. Microbiol.">
        <title>Complete genome sequence of Corynebacterium casei LMG S-19264T (=DSM 44701T), isolated from a smear-ripened cheese.</title>
        <authorList>
            <consortium name="US DOE Joint Genome Institute (JGI-PGF)"/>
            <person name="Walter F."/>
            <person name="Albersmeier A."/>
            <person name="Kalinowski J."/>
            <person name="Ruckert C."/>
        </authorList>
    </citation>
    <scope>NUCLEOTIDE SEQUENCE</scope>
    <source>
        <strain evidence="3">CGMCC 1.15254</strain>
    </source>
</reference>
<name>A0A917F8J1_9PROT</name>
<dbReference type="Proteomes" id="UP000632498">
    <property type="component" value="Unassembled WGS sequence"/>
</dbReference>
<reference evidence="3" key="2">
    <citation type="submission" date="2020-09" db="EMBL/GenBank/DDBJ databases">
        <authorList>
            <person name="Sun Q."/>
            <person name="Zhou Y."/>
        </authorList>
    </citation>
    <scope>NUCLEOTIDE SEQUENCE</scope>
    <source>
        <strain evidence="3">CGMCC 1.15254</strain>
    </source>
</reference>
<evidence type="ECO:0000313" key="3">
    <source>
        <dbReference type="EMBL" id="GGF57918.1"/>
    </source>
</evidence>
<dbReference type="AlphaFoldDB" id="A0A917F8J1"/>
<accession>A0A917F8J1</accession>
<feature type="coiled-coil region" evidence="1">
    <location>
        <begin position="41"/>
        <end position="75"/>
    </location>
</feature>
<dbReference type="PROSITE" id="PS51257">
    <property type="entry name" value="PROKAR_LIPOPROTEIN"/>
    <property type="match status" value="1"/>
</dbReference>
<gene>
    <name evidence="3" type="ORF">GCM10011332_09280</name>
</gene>
<keyword evidence="2" id="KW-0732">Signal</keyword>
<evidence type="ECO:0000313" key="4">
    <source>
        <dbReference type="Proteomes" id="UP000632498"/>
    </source>
</evidence>
<keyword evidence="4" id="KW-1185">Reference proteome</keyword>